<dbReference type="AlphaFoldDB" id="A0A135Z1U0"/>
<dbReference type="PATRIC" id="fig|2702.101.peg.1311"/>
<dbReference type="Proteomes" id="UP000070505">
    <property type="component" value="Unassembled WGS sequence"/>
</dbReference>
<keyword evidence="1" id="KW-0175">Coiled coil</keyword>
<dbReference type="EMBL" id="LSRC01000061">
    <property type="protein sequence ID" value="KXI15593.1"/>
    <property type="molecule type" value="Genomic_DNA"/>
</dbReference>
<gene>
    <name evidence="5" type="ORF">HMPREF3230_01327</name>
</gene>
<name>A0A135Z1U0_GARVA</name>
<protein>
    <recommendedName>
        <fullName evidence="7">Peptidase</fullName>
    </recommendedName>
</protein>
<feature type="compositionally biased region" description="Low complexity" evidence="2">
    <location>
        <begin position="196"/>
        <end position="206"/>
    </location>
</feature>
<evidence type="ECO:0000256" key="1">
    <source>
        <dbReference type="SAM" id="Coils"/>
    </source>
</evidence>
<reference evidence="5 6" key="1">
    <citation type="submission" date="2016-02" db="EMBL/GenBank/DDBJ databases">
        <authorList>
            <person name="Wen L."/>
            <person name="He K."/>
            <person name="Yang H."/>
        </authorList>
    </citation>
    <scope>NUCLEOTIDE SEQUENCE [LARGE SCALE GENOMIC DNA]</scope>
    <source>
        <strain evidence="5 6">CMW7778B</strain>
    </source>
</reference>
<organism evidence="5 6">
    <name type="scientific">Gardnerella vaginalis</name>
    <dbReference type="NCBI Taxonomy" id="2702"/>
    <lineage>
        <taxon>Bacteria</taxon>
        <taxon>Bacillati</taxon>
        <taxon>Actinomycetota</taxon>
        <taxon>Actinomycetes</taxon>
        <taxon>Bifidobacteriales</taxon>
        <taxon>Bifidobacteriaceae</taxon>
        <taxon>Gardnerella</taxon>
    </lineage>
</organism>
<comment type="caution">
    <text evidence="5">The sequence shown here is derived from an EMBL/GenBank/DDBJ whole genome shotgun (WGS) entry which is preliminary data.</text>
</comment>
<evidence type="ECO:0000256" key="4">
    <source>
        <dbReference type="SAM" id="SignalP"/>
    </source>
</evidence>
<evidence type="ECO:0008006" key="7">
    <source>
        <dbReference type="Google" id="ProtNLM"/>
    </source>
</evidence>
<feature type="coiled-coil region" evidence="1">
    <location>
        <begin position="36"/>
        <end position="65"/>
    </location>
</feature>
<dbReference type="RefSeq" id="WP_075524030.1">
    <property type="nucleotide sequence ID" value="NZ_KQ961877.1"/>
</dbReference>
<evidence type="ECO:0000313" key="6">
    <source>
        <dbReference type="Proteomes" id="UP000070505"/>
    </source>
</evidence>
<keyword evidence="3" id="KW-0812">Transmembrane</keyword>
<evidence type="ECO:0000256" key="2">
    <source>
        <dbReference type="SAM" id="MobiDB-lite"/>
    </source>
</evidence>
<sequence length="264" mass="27656">MLNKKAIAAFAAGATLLAGFAMSTPAFAADAKADKCASLQQAVDAARTEKTTAELKKSLKEIELKEKTALYNKAAAAVASYKTALKNYNTAKEAYTKATGDKKDEAKPAFNKSVDALNKVLKSITDAAYAGFNVPADASKDATVAFAGTEDQFKDALEALKPGDDFLKAENEAVQKAEDALTLAENHLAKAGCTVKPGKQNPQKPNKPNKPNKPGKPGKHNVQINTKGRKGKKQLSKTGVGVAFAALAAALLAGMGAAVRKIRH</sequence>
<feature type="chain" id="PRO_5007468677" description="Peptidase" evidence="4">
    <location>
        <begin position="29"/>
        <end position="264"/>
    </location>
</feature>
<feature type="region of interest" description="Disordered" evidence="2">
    <location>
        <begin position="193"/>
        <end position="235"/>
    </location>
</feature>
<proteinExistence type="predicted"/>
<evidence type="ECO:0000256" key="3">
    <source>
        <dbReference type="SAM" id="Phobius"/>
    </source>
</evidence>
<keyword evidence="3" id="KW-1133">Transmembrane helix</keyword>
<accession>A0A135Z1U0</accession>
<keyword evidence="3" id="KW-0472">Membrane</keyword>
<feature type="transmembrane region" description="Helical" evidence="3">
    <location>
        <begin position="239"/>
        <end position="259"/>
    </location>
</feature>
<evidence type="ECO:0000313" key="5">
    <source>
        <dbReference type="EMBL" id="KXI15593.1"/>
    </source>
</evidence>
<feature type="signal peptide" evidence="4">
    <location>
        <begin position="1"/>
        <end position="28"/>
    </location>
</feature>
<keyword evidence="4" id="KW-0732">Signal</keyword>